<proteinExistence type="predicted"/>
<keyword evidence="2" id="KW-1185">Reference proteome</keyword>
<protein>
    <submittedName>
        <fullName evidence="1">Uncharacterized conserved protein, DUF2252 family</fullName>
    </submittedName>
</protein>
<reference evidence="2" key="1">
    <citation type="submission" date="2016-08" db="EMBL/GenBank/DDBJ databases">
        <authorList>
            <person name="Varghese N."/>
            <person name="Submissions Spin"/>
        </authorList>
    </citation>
    <scope>NUCLEOTIDE SEQUENCE [LARGE SCALE GENOMIC DNA]</scope>
    <source>
        <strain evidence="2">CCBAU 57015</strain>
    </source>
</reference>
<dbReference type="PANTHER" id="PTHR39441:SF1">
    <property type="entry name" value="DUF2252 DOMAIN-CONTAINING PROTEIN"/>
    <property type="match status" value="1"/>
</dbReference>
<dbReference type="STRING" id="52131.GA0061100_11633"/>
<evidence type="ECO:0000313" key="1">
    <source>
        <dbReference type="EMBL" id="SCB38111.1"/>
    </source>
</evidence>
<dbReference type="InterPro" id="IPR011009">
    <property type="entry name" value="Kinase-like_dom_sf"/>
</dbReference>
<dbReference type="AlphaFoldDB" id="A0A1C3WDT7"/>
<sequence length="371" mass="41034">MLSEAIKLVAGAQMTTIRQSVTAYETWMRAQLGADLVEVGLDKKHKLMKADSFSFLRGTYWRWAETILDICPELKSAPPLLAIGDTHLENFGTWRDEEGRLVWGANDFDEAAVMPYALDLVRLATSAILARSEDGPTPRVVADSILAGYRRGLREPSPVILERDYKWLRNVVLLPNAERKAFWEKYRNLPPANAPVGDRYLKALQKALPDPASVFEPKPRLAGTGSLGRPRFVAYGEWRGGPVLREVKALLQSGWALKHDPPNKTIRTGIIAGGRARSLDPRYQVDGNLLVRRLSPNSRKIEVEGDADVLLSPDMLDLMGFEIANCHANDASLIPGILADLDARSSDWLRMAAKVAATAVTAEQAEFARKG</sequence>
<accession>A0A1C3WDT7</accession>
<dbReference type="EMBL" id="FMAC01000016">
    <property type="protein sequence ID" value="SCB38111.1"/>
    <property type="molecule type" value="Genomic_DNA"/>
</dbReference>
<dbReference type="PANTHER" id="PTHR39441">
    <property type="entry name" value="DUF2252 DOMAIN-CONTAINING PROTEIN"/>
    <property type="match status" value="1"/>
</dbReference>
<dbReference type="Proteomes" id="UP000186228">
    <property type="component" value="Unassembled WGS sequence"/>
</dbReference>
<dbReference type="SUPFAM" id="SSF56112">
    <property type="entry name" value="Protein kinase-like (PK-like)"/>
    <property type="match status" value="1"/>
</dbReference>
<organism evidence="1 2">
    <name type="scientific">Rhizobium hainanense</name>
    <dbReference type="NCBI Taxonomy" id="52131"/>
    <lineage>
        <taxon>Bacteria</taxon>
        <taxon>Pseudomonadati</taxon>
        <taxon>Pseudomonadota</taxon>
        <taxon>Alphaproteobacteria</taxon>
        <taxon>Hyphomicrobiales</taxon>
        <taxon>Rhizobiaceae</taxon>
        <taxon>Rhizobium/Agrobacterium group</taxon>
        <taxon>Rhizobium</taxon>
    </lineage>
</organism>
<evidence type="ECO:0000313" key="2">
    <source>
        <dbReference type="Proteomes" id="UP000186228"/>
    </source>
</evidence>
<dbReference type="InterPro" id="IPR018721">
    <property type="entry name" value="DUF2252"/>
</dbReference>
<name>A0A1C3WDT7_9HYPH</name>
<dbReference type="Pfam" id="PF10009">
    <property type="entry name" value="DUF2252"/>
    <property type="match status" value="1"/>
</dbReference>
<gene>
    <name evidence="1" type="ORF">GA0061100_11633</name>
</gene>